<organism evidence="3 4">
    <name type="scientific">Neptunomonas phycophila</name>
    <dbReference type="NCBI Taxonomy" id="1572645"/>
    <lineage>
        <taxon>Bacteria</taxon>
        <taxon>Pseudomonadati</taxon>
        <taxon>Pseudomonadota</taxon>
        <taxon>Gammaproteobacteria</taxon>
        <taxon>Oceanospirillales</taxon>
        <taxon>Oceanospirillaceae</taxon>
        <taxon>Neptunomonas</taxon>
    </lineage>
</organism>
<sequence>MKNYMIPTLMASAIAMASASSFAATTVTIGTVNNGDMIRMQELSPAFEAKYPDIKLEWVVLEENVLRQRLTTDIATGGGQFDVMTIGMYEAPIWGAKGWLEPVGELPAEYDVDDIFTSVKDGLTADGKLFALPFYAESSMTYYRTDLFEKAGLEMPERPSWDQMMTFAKTLHKPDQEQYGICLRGKAGWGENMALISTMSNAFGARWFNEEWKPEFDGADWKNTLSFYVDLLGNYGPPGASSNGFNENLALFNSGKCAMWIDATVAGSFVTDKAQSNIADNVGFALAPKQVTERGAGWLWSWALAAPVSSDAKEAAKSFMTWATSKEYSDLVAEKYGIASIPPGTRHSTYENKDYMEAASFAAMTLESMNKADAVNSTLKPKPYIGVQFAAIPEFQAIGTQVGKVFAGALAGQMSVDDALKSAQSTTDRQMKRAGYYK</sequence>
<accession>A0AAW7XK78</accession>
<dbReference type="EMBL" id="JAUOPG010000009">
    <property type="protein sequence ID" value="MDO6454641.1"/>
    <property type="molecule type" value="Genomic_DNA"/>
</dbReference>
<evidence type="ECO:0000313" key="4">
    <source>
        <dbReference type="Proteomes" id="UP001169862"/>
    </source>
</evidence>
<dbReference type="Pfam" id="PF01547">
    <property type="entry name" value="SBP_bac_1"/>
    <property type="match status" value="1"/>
</dbReference>
<gene>
    <name evidence="3" type="ORF">Q4490_13790</name>
</gene>
<name>A0AAW7XK78_9GAMM</name>
<comment type="caution">
    <text evidence="3">The sequence shown here is derived from an EMBL/GenBank/DDBJ whole genome shotgun (WGS) entry which is preliminary data.</text>
</comment>
<dbReference type="InterPro" id="IPR006059">
    <property type="entry name" value="SBP"/>
</dbReference>
<dbReference type="CDD" id="cd13585">
    <property type="entry name" value="PBP2_TMBP_like"/>
    <property type="match status" value="1"/>
</dbReference>
<proteinExistence type="inferred from homology"/>
<dbReference type="GO" id="GO:0042597">
    <property type="term" value="C:periplasmic space"/>
    <property type="evidence" value="ECO:0007669"/>
    <property type="project" value="UniProtKB-SubCell"/>
</dbReference>
<dbReference type="Gene3D" id="3.40.190.10">
    <property type="entry name" value="Periplasmic binding protein-like II"/>
    <property type="match status" value="2"/>
</dbReference>
<evidence type="ECO:0000313" key="3">
    <source>
        <dbReference type="EMBL" id="MDO6454641.1"/>
    </source>
</evidence>
<dbReference type="InterPro" id="IPR050490">
    <property type="entry name" value="Bact_solute-bd_prot1"/>
</dbReference>
<dbReference type="PANTHER" id="PTHR43649">
    <property type="entry name" value="ARABINOSE-BINDING PROTEIN-RELATED"/>
    <property type="match status" value="1"/>
</dbReference>
<evidence type="ECO:0000256" key="1">
    <source>
        <dbReference type="ARBA" id="ARBA00004418"/>
    </source>
</evidence>
<comment type="subcellular location">
    <subcellularLocation>
        <location evidence="1">Periplasm</location>
    </subcellularLocation>
</comment>
<dbReference type="RefSeq" id="WP_290036596.1">
    <property type="nucleotide sequence ID" value="NZ_JAUOPG010000009.1"/>
</dbReference>
<dbReference type="AlphaFoldDB" id="A0AAW7XK78"/>
<dbReference type="SUPFAM" id="SSF53850">
    <property type="entry name" value="Periplasmic binding protein-like II"/>
    <property type="match status" value="1"/>
</dbReference>
<reference evidence="3" key="1">
    <citation type="submission" date="2023-07" db="EMBL/GenBank/DDBJ databases">
        <title>Genome content predicts the carbon catabolic preferences of heterotrophic bacteria.</title>
        <authorList>
            <person name="Gralka M."/>
        </authorList>
    </citation>
    <scope>NUCLEOTIDE SEQUENCE</scope>
    <source>
        <strain evidence="3">I2M16</strain>
    </source>
</reference>
<evidence type="ECO:0000256" key="2">
    <source>
        <dbReference type="ARBA" id="ARBA00008520"/>
    </source>
</evidence>
<dbReference type="Proteomes" id="UP001169862">
    <property type="component" value="Unassembled WGS sequence"/>
</dbReference>
<dbReference type="PANTHER" id="PTHR43649:SF12">
    <property type="entry name" value="DIACETYLCHITOBIOSE BINDING PROTEIN DASA"/>
    <property type="match status" value="1"/>
</dbReference>
<protein>
    <submittedName>
        <fullName evidence="3">Sugar ABC transporter substrate-binding protein</fullName>
    </submittedName>
</protein>
<comment type="similarity">
    <text evidence="2">Belongs to the bacterial solute-binding protein 1 family.</text>
</comment>